<proteinExistence type="predicted"/>
<keyword evidence="2" id="KW-1185">Reference proteome</keyword>
<reference evidence="1 2" key="1">
    <citation type="journal article" date="2020" name="BMC Genomics">
        <title>Intraspecific diversification of the crop wild relative Brassica cretica Lam. using demographic model selection.</title>
        <authorList>
            <person name="Kioukis A."/>
            <person name="Michalopoulou V.A."/>
            <person name="Briers L."/>
            <person name="Pirintsos S."/>
            <person name="Studholme D.J."/>
            <person name="Pavlidis P."/>
            <person name="Sarris P.F."/>
        </authorList>
    </citation>
    <scope>NUCLEOTIDE SEQUENCE [LARGE SCALE GENOMIC DNA]</scope>
    <source>
        <strain evidence="2">cv. PFS-1207/04</strain>
    </source>
</reference>
<gene>
    <name evidence="1" type="ORF">DY000_02020542</name>
</gene>
<evidence type="ECO:0000313" key="2">
    <source>
        <dbReference type="Proteomes" id="UP000266723"/>
    </source>
</evidence>
<comment type="caution">
    <text evidence="1">The sequence shown here is derived from an EMBL/GenBank/DDBJ whole genome shotgun (WGS) entry which is preliminary data.</text>
</comment>
<evidence type="ECO:0000313" key="1">
    <source>
        <dbReference type="EMBL" id="KAF3597013.1"/>
    </source>
</evidence>
<sequence length="91" mass="10014">MNNNDYLGSARFLLPFLIIKGHPELKAIARDIALAVGLATGPGRGSLATRLKEEERWRSVLLIGSFTFPEEGRGPWDLDPEYFLAGTRGVS</sequence>
<dbReference type="EMBL" id="QGKV02000299">
    <property type="protein sequence ID" value="KAF3597013.1"/>
    <property type="molecule type" value="Genomic_DNA"/>
</dbReference>
<protein>
    <submittedName>
        <fullName evidence="1">Uncharacterized protein</fullName>
    </submittedName>
</protein>
<name>A0ABQ7EIJ0_BRACR</name>
<accession>A0ABQ7EIJ0</accession>
<organism evidence="1 2">
    <name type="scientific">Brassica cretica</name>
    <name type="common">Mustard</name>
    <dbReference type="NCBI Taxonomy" id="69181"/>
    <lineage>
        <taxon>Eukaryota</taxon>
        <taxon>Viridiplantae</taxon>
        <taxon>Streptophyta</taxon>
        <taxon>Embryophyta</taxon>
        <taxon>Tracheophyta</taxon>
        <taxon>Spermatophyta</taxon>
        <taxon>Magnoliopsida</taxon>
        <taxon>eudicotyledons</taxon>
        <taxon>Gunneridae</taxon>
        <taxon>Pentapetalae</taxon>
        <taxon>rosids</taxon>
        <taxon>malvids</taxon>
        <taxon>Brassicales</taxon>
        <taxon>Brassicaceae</taxon>
        <taxon>Brassiceae</taxon>
        <taxon>Brassica</taxon>
    </lineage>
</organism>
<dbReference type="Proteomes" id="UP000266723">
    <property type="component" value="Unassembled WGS sequence"/>
</dbReference>